<dbReference type="CDD" id="cd00586">
    <property type="entry name" value="4HBT"/>
    <property type="match status" value="1"/>
</dbReference>
<sequence>MRTNVVRAKVQWGETDAAGIVFYPNYFHWFDNAAHAFFRALGLPLADLMKQGIFTPILSAGSDFKAPLKYDDDITITSAITEVRNKSFRIEHTVRCGDVITGAGWEWRGWVIKESGQLRAVAIPDDVRCTMMGTQRS</sequence>
<proteinExistence type="inferred from homology"/>
<dbReference type="Proteomes" id="UP001232973">
    <property type="component" value="Unassembled WGS sequence"/>
</dbReference>
<dbReference type="PANTHER" id="PTHR31793:SF27">
    <property type="entry name" value="NOVEL THIOESTERASE SUPERFAMILY DOMAIN AND SAPOSIN A-TYPE DOMAIN CONTAINING PROTEIN (0610012H03RIK)"/>
    <property type="match status" value="1"/>
</dbReference>
<keyword evidence="2 3" id="KW-0378">Hydrolase</keyword>
<dbReference type="Gene3D" id="3.10.129.10">
    <property type="entry name" value="Hotdog Thioesterase"/>
    <property type="match status" value="1"/>
</dbReference>
<evidence type="ECO:0000313" key="4">
    <source>
        <dbReference type="Proteomes" id="UP001232973"/>
    </source>
</evidence>
<dbReference type="InterPro" id="IPR050563">
    <property type="entry name" value="4-hydroxybenzoyl-CoA_TE"/>
</dbReference>
<dbReference type="Pfam" id="PF13279">
    <property type="entry name" value="4HBT_2"/>
    <property type="match status" value="1"/>
</dbReference>
<comment type="caution">
    <text evidence="3">The sequence shown here is derived from an EMBL/GenBank/DDBJ whole genome shotgun (WGS) entry which is preliminary data.</text>
</comment>
<comment type="similarity">
    <text evidence="1">Belongs to the 4-hydroxybenzoyl-CoA thioesterase family.</text>
</comment>
<dbReference type="EMBL" id="JAUSTP010000016">
    <property type="protein sequence ID" value="MDQ0190265.1"/>
    <property type="molecule type" value="Genomic_DNA"/>
</dbReference>
<evidence type="ECO:0000313" key="3">
    <source>
        <dbReference type="EMBL" id="MDQ0190265.1"/>
    </source>
</evidence>
<dbReference type="GO" id="GO:0016787">
    <property type="term" value="F:hydrolase activity"/>
    <property type="evidence" value="ECO:0007669"/>
    <property type="project" value="UniProtKB-KW"/>
</dbReference>
<name>A0ABT9XJG5_9BACL</name>
<dbReference type="EC" id="3.1.2.-" evidence="3"/>
<keyword evidence="4" id="KW-1185">Reference proteome</keyword>
<organism evidence="3 4">
    <name type="scientific">Alicyclobacillus cycloheptanicus</name>
    <dbReference type="NCBI Taxonomy" id="1457"/>
    <lineage>
        <taxon>Bacteria</taxon>
        <taxon>Bacillati</taxon>
        <taxon>Bacillota</taxon>
        <taxon>Bacilli</taxon>
        <taxon>Bacillales</taxon>
        <taxon>Alicyclobacillaceae</taxon>
        <taxon>Alicyclobacillus</taxon>
    </lineage>
</organism>
<dbReference type="PANTHER" id="PTHR31793">
    <property type="entry name" value="4-HYDROXYBENZOYL-COA THIOESTERASE FAMILY MEMBER"/>
    <property type="match status" value="1"/>
</dbReference>
<protein>
    <submittedName>
        <fullName evidence="3">Acyl-CoA thioester hydrolase</fullName>
        <ecNumber evidence="3">3.1.2.-</ecNumber>
    </submittedName>
</protein>
<dbReference type="RefSeq" id="WP_307016320.1">
    <property type="nucleotide sequence ID" value="NZ_JAUANV010000017.1"/>
</dbReference>
<reference evidence="3 4" key="1">
    <citation type="submission" date="2023-07" db="EMBL/GenBank/DDBJ databases">
        <title>Genomic Encyclopedia of Type Strains, Phase IV (KMG-IV): sequencing the most valuable type-strain genomes for metagenomic binning, comparative biology and taxonomic classification.</title>
        <authorList>
            <person name="Goeker M."/>
        </authorList>
    </citation>
    <scope>NUCLEOTIDE SEQUENCE [LARGE SCALE GENOMIC DNA]</scope>
    <source>
        <strain evidence="3 4">DSM 4006</strain>
    </source>
</reference>
<gene>
    <name evidence="3" type="ORF">J2S03_002129</name>
</gene>
<dbReference type="SUPFAM" id="SSF54637">
    <property type="entry name" value="Thioesterase/thiol ester dehydrase-isomerase"/>
    <property type="match status" value="1"/>
</dbReference>
<evidence type="ECO:0000256" key="2">
    <source>
        <dbReference type="ARBA" id="ARBA00022801"/>
    </source>
</evidence>
<dbReference type="InterPro" id="IPR029069">
    <property type="entry name" value="HotDog_dom_sf"/>
</dbReference>
<evidence type="ECO:0000256" key="1">
    <source>
        <dbReference type="ARBA" id="ARBA00005953"/>
    </source>
</evidence>
<accession>A0ABT9XJG5</accession>